<dbReference type="Proteomes" id="UP000800235">
    <property type="component" value="Unassembled WGS sequence"/>
</dbReference>
<name>A0A9P4NMY5_9PEZI</name>
<evidence type="ECO:0000256" key="1">
    <source>
        <dbReference type="SAM" id="MobiDB-lite"/>
    </source>
</evidence>
<feature type="compositionally biased region" description="Basic residues" evidence="1">
    <location>
        <begin position="301"/>
        <end position="312"/>
    </location>
</feature>
<keyword evidence="3" id="KW-1185">Reference proteome</keyword>
<feature type="region of interest" description="Disordered" evidence="1">
    <location>
        <begin position="173"/>
        <end position="195"/>
    </location>
</feature>
<reference evidence="2" key="1">
    <citation type="journal article" date="2020" name="Stud. Mycol.">
        <title>101 Dothideomycetes genomes: a test case for predicting lifestyles and emergence of pathogens.</title>
        <authorList>
            <person name="Haridas S."/>
            <person name="Albert R."/>
            <person name="Binder M."/>
            <person name="Bloem J."/>
            <person name="Labutti K."/>
            <person name="Salamov A."/>
            <person name="Andreopoulos B."/>
            <person name="Baker S."/>
            <person name="Barry K."/>
            <person name="Bills G."/>
            <person name="Bluhm B."/>
            <person name="Cannon C."/>
            <person name="Castanera R."/>
            <person name="Culley D."/>
            <person name="Daum C."/>
            <person name="Ezra D."/>
            <person name="Gonzalez J."/>
            <person name="Henrissat B."/>
            <person name="Kuo A."/>
            <person name="Liang C."/>
            <person name="Lipzen A."/>
            <person name="Lutzoni F."/>
            <person name="Magnuson J."/>
            <person name="Mondo S."/>
            <person name="Nolan M."/>
            <person name="Ohm R."/>
            <person name="Pangilinan J."/>
            <person name="Park H.-J."/>
            <person name="Ramirez L."/>
            <person name="Alfaro M."/>
            <person name="Sun H."/>
            <person name="Tritt A."/>
            <person name="Yoshinaga Y."/>
            <person name="Zwiers L.-H."/>
            <person name="Turgeon B."/>
            <person name="Goodwin S."/>
            <person name="Spatafora J."/>
            <person name="Crous P."/>
            <person name="Grigoriev I."/>
        </authorList>
    </citation>
    <scope>NUCLEOTIDE SEQUENCE</scope>
    <source>
        <strain evidence="2">CBS 130266</strain>
    </source>
</reference>
<feature type="compositionally biased region" description="Basic residues" evidence="1">
    <location>
        <begin position="250"/>
        <end position="264"/>
    </location>
</feature>
<organism evidence="2 3">
    <name type="scientific">Tothia fuscella</name>
    <dbReference type="NCBI Taxonomy" id="1048955"/>
    <lineage>
        <taxon>Eukaryota</taxon>
        <taxon>Fungi</taxon>
        <taxon>Dikarya</taxon>
        <taxon>Ascomycota</taxon>
        <taxon>Pezizomycotina</taxon>
        <taxon>Dothideomycetes</taxon>
        <taxon>Pleosporomycetidae</taxon>
        <taxon>Venturiales</taxon>
        <taxon>Cylindrosympodiaceae</taxon>
        <taxon>Tothia</taxon>
    </lineage>
</organism>
<proteinExistence type="predicted"/>
<feature type="region of interest" description="Disordered" evidence="1">
    <location>
        <begin position="249"/>
        <end position="317"/>
    </location>
</feature>
<gene>
    <name evidence="2" type="ORF">EJ08DRAFT_699480</name>
</gene>
<evidence type="ECO:0000313" key="2">
    <source>
        <dbReference type="EMBL" id="KAF2427742.1"/>
    </source>
</evidence>
<comment type="caution">
    <text evidence="2">The sequence shown here is derived from an EMBL/GenBank/DDBJ whole genome shotgun (WGS) entry which is preliminary data.</text>
</comment>
<protein>
    <submittedName>
        <fullName evidence="2">Uncharacterized protein</fullName>
    </submittedName>
</protein>
<sequence length="395" mass="44822">MPKGLTVNLIDDNMDWHLYQFSPATFDPLACLDTWTKRVGPTTIPCIQRLDVVLPTGLLDGYGSPTDRDAQEYGFAATYRFDLRDNKTKIALCVHDYVRNSKDISKFFHTLTEKRKGAKLDGTDLISVAKFVGEHSKEHGGAYETIVQHEEWDWSECFDMHGDSVRRNRMMSEARRRGEPRPAFGFSAPRSTGGSKFRLEDQATIEHVKEYRKDQAFIARIMATQMEQYLAQQPELQYQLKPFDVEAERKKAKNKNKNRNRKLKLKAEKANTDGAEGEELEYEEGDVEKDHNISTGPGPSRSKKRRSKKNKGKGATSEEIDVANLPERKHIRDSIAKNKKINSNVVTEEEVDEEMVKLNAMLSNLNSGPGGKKYGFFGPSRTISYDQILGPVSLP</sequence>
<evidence type="ECO:0000313" key="3">
    <source>
        <dbReference type="Proteomes" id="UP000800235"/>
    </source>
</evidence>
<dbReference type="EMBL" id="MU007058">
    <property type="protein sequence ID" value="KAF2427742.1"/>
    <property type="molecule type" value="Genomic_DNA"/>
</dbReference>
<dbReference type="AlphaFoldDB" id="A0A9P4NMY5"/>
<feature type="compositionally biased region" description="Acidic residues" evidence="1">
    <location>
        <begin position="275"/>
        <end position="287"/>
    </location>
</feature>
<accession>A0A9P4NMY5</accession>